<comment type="caution">
    <text evidence="2">The sequence shown here is derived from an EMBL/GenBank/DDBJ whole genome shotgun (WGS) entry which is preliminary data.</text>
</comment>
<sequence>MADQDPEMTTHGDPESFGDGRTNTHFANSRCSCFFLPCFGSRRSSTGRLVWWERIRAVENDHHWWYRGIRAFKKLREWSEIVAGPKWKTFIRRLNRNKSNSGNGGGARHGKFQYDPLSYSLNFDDGPGHNCNLEEEEYDGFRDFSTRYAAGTGSGQVKSVAPIELGKDVAVYA</sequence>
<dbReference type="PANTHER" id="PTHR47076:SF9">
    <property type="entry name" value="NHL DOMAIN PROTEIN"/>
    <property type="match status" value="1"/>
</dbReference>
<dbReference type="Proteomes" id="UP000583929">
    <property type="component" value="Unassembled WGS sequence"/>
</dbReference>
<proteinExistence type="predicted"/>
<dbReference type="PANTHER" id="PTHR47076">
    <property type="entry name" value="NHL DOMAIN PROTEIN"/>
    <property type="match status" value="1"/>
</dbReference>
<dbReference type="EMBL" id="JAATIQ010000061">
    <property type="protein sequence ID" value="KAF4390958.1"/>
    <property type="molecule type" value="Genomic_DNA"/>
</dbReference>
<keyword evidence="3" id="KW-1185">Reference proteome</keyword>
<evidence type="ECO:0000313" key="2">
    <source>
        <dbReference type="EMBL" id="KAF4390958.1"/>
    </source>
</evidence>
<gene>
    <name evidence="2" type="ORF">G4B88_030636</name>
</gene>
<feature type="region of interest" description="Disordered" evidence="1">
    <location>
        <begin position="1"/>
        <end position="21"/>
    </location>
</feature>
<accession>A0A7J6H8R2</accession>
<reference evidence="2 3" key="1">
    <citation type="journal article" date="2020" name="bioRxiv">
        <title>Sequence and annotation of 42 cannabis genomes reveals extensive copy number variation in cannabinoid synthesis and pathogen resistance genes.</title>
        <authorList>
            <person name="Mckernan K.J."/>
            <person name="Helbert Y."/>
            <person name="Kane L.T."/>
            <person name="Ebling H."/>
            <person name="Zhang L."/>
            <person name="Liu B."/>
            <person name="Eaton Z."/>
            <person name="Mclaughlin S."/>
            <person name="Kingan S."/>
            <person name="Baybayan P."/>
            <person name="Concepcion G."/>
            <person name="Jordan M."/>
            <person name="Riva A."/>
            <person name="Barbazuk W."/>
            <person name="Harkins T."/>
        </authorList>
    </citation>
    <scope>NUCLEOTIDE SEQUENCE [LARGE SCALE GENOMIC DNA]</scope>
    <source>
        <strain evidence="3">cv. Jamaican Lion 4</strain>
        <tissue evidence="2">Leaf</tissue>
    </source>
</reference>
<dbReference type="AlphaFoldDB" id="A0A7J6H8R2"/>
<evidence type="ECO:0000313" key="3">
    <source>
        <dbReference type="Proteomes" id="UP000583929"/>
    </source>
</evidence>
<name>A0A7J6H8R2_CANSA</name>
<organism evidence="2 3">
    <name type="scientific">Cannabis sativa</name>
    <name type="common">Hemp</name>
    <name type="synonym">Marijuana</name>
    <dbReference type="NCBI Taxonomy" id="3483"/>
    <lineage>
        <taxon>Eukaryota</taxon>
        <taxon>Viridiplantae</taxon>
        <taxon>Streptophyta</taxon>
        <taxon>Embryophyta</taxon>
        <taxon>Tracheophyta</taxon>
        <taxon>Spermatophyta</taxon>
        <taxon>Magnoliopsida</taxon>
        <taxon>eudicotyledons</taxon>
        <taxon>Gunneridae</taxon>
        <taxon>Pentapetalae</taxon>
        <taxon>rosids</taxon>
        <taxon>fabids</taxon>
        <taxon>Rosales</taxon>
        <taxon>Cannabaceae</taxon>
        <taxon>Cannabis</taxon>
    </lineage>
</organism>
<protein>
    <submittedName>
        <fullName evidence="2">Uncharacterized protein</fullName>
    </submittedName>
</protein>
<evidence type="ECO:0000256" key="1">
    <source>
        <dbReference type="SAM" id="MobiDB-lite"/>
    </source>
</evidence>